<reference evidence="2 3" key="1">
    <citation type="journal article" date="2017" name="Curr. Biol.">
        <title>The Evolution of Venom by Co-option of Single-Copy Genes.</title>
        <authorList>
            <person name="Martinson E.O."/>
            <person name="Mrinalini"/>
            <person name="Kelkar Y.D."/>
            <person name="Chang C.H."/>
            <person name="Werren J.H."/>
        </authorList>
    </citation>
    <scope>NUCLEOTIDE SEQUENCE [LARGE SCALE GENOMIC DNA]</scope>
    <source>
        <strain evidence="2 3">Alberta</strain>
        <tissue evidence="2">Whole body</tissue>
    </source>
</reference>
<name>A0A232ET38_9HYME</name>
<evidence type="ECO:0000256" key="1">
    <source>
        <dbReference type="SAM" id="MobiDB-lite"/>
    </source>
</evidence>
<feature type="region of interest" description="Disordered" evidence="1">
    <location>
        <begin position="26"/>
        <end position="128"/>
    </location>
</feature>
<evidence type="ECO:0000313" key="3">
    <source>
        <dbReference type="Proteomes" id="UP000215335"/>
    </source>
</evidence>
<organism evidence="2 3">
    <name type="scientific">Trichomalopsis sarcophagae</name>
    <dbReference type="NCBI Taxonomy" id="543379"/>
    <lineage>
        <taxon>Eukaryota</taxon>
        <taxon>Metazoa</taxon>
        <taxon>Ecdysozoa</taxon>
        <taxon>Arthropoda</taxon>
        <taxon>Hexapoda</taxon>
        <taxon>Insecta</taxon>
        <taxon>Pterygota</taxon>
        <taxon>Neoptera</taxon>
        <taxon>Endopterygota</taxon>
        <taxon>Hymenoptera</taxon>
        <taxon>Apocrita</taxon>
        <taxon>Proctotrupomorpha</taxon>
        <taxon>Chalcidoidea</taxon>
        <taxon>Pteromalidae</taxon>
        <taxon>Pteromalinae</taxon>
        <taxon>Trichomalopsis</taxon>
    </lineage>
</organism>
<dbReference type="Proteomes" id="UP000215335">
    <property type="component" value="Unassembled WGS sequence"/>
</dbReference>
<evidence type="ECO:0000313" key="2">
    <source>
        <dbReference type="EMBL" id="OXU21514.1"/>
    </source>
</evidence>
<protein>
    <submittedName>
        <fullName evidence="2">Uncharacterized protein</fullName>
    </submittedName>
</protein>
<accession>A0A232ET38</accession>
<dbReference type="EMBL" id="NNAY01002340">
    <property type="protein sequence ID" value="OXU21514.1"/>
    <property type="molecule type" value="Genomic_DNA"/>
</dbReference>
<proteinExistence type="predicted"/>
<gene>
    <name evidence="2" type="ORF">TSAR_003943</name>
</gene>
<dbReference type="AlphaFoldDB" id="A0A232ET38"/>
<feature type="compositionally biased region" description="Basic and acidic residues" evidence="1">
    <location>
        <begin position="32"/>
        <end position="41"/>
    </location>
</feature>
<keyword evidence="3" id="KW-1185">Reference proteome</keyword>
<comment type="caution">
    <text evidence="2">The sequence shown here is derived from an EMBL/GenBank/DDBJ whole genome shotgun (WGS) entry which is preliminary data.</text>
</comment>
<sequence length="128" mass="13919">MHFRASRVQRPSDAFPLQMAASGATLSLPRTAEARHGKNPDPEPWAFPRFPSPEAKRRLPAANGGKRSDAFPPPHGRSASREKPRPRAPAGKTQCLNERRRQRSNIPEPAGAQGGRNAAGLEGRSGKR</sequence>